<dbReference type="CDD" id="cd03505">
    <property type="entry name" value="Delta9-FADS-like"/>
    <property type="match status" value="1"/>
</dbReference>
<keyword evidence="6 14" id="KW-1133">Transmembrane helix</keyword>
<dbReference type="PANTHER" id="PTHR11351">
    <property type="entry name" value="ACYL-COA DESATURASE"/>
    <property type="match status" value="1"/>
</dbReference>
<comment type="cofactor">
    <cofactor evidence="12">
        <name>Fe(2+)</name>
        <dbReference type="ChEBI" id="CHEBI:29033"/>
    </cofactor>
</comment>
<evidence type="ECO:0000256" key="12">
    <source>
        <dbReference type="RuleBase" id="RU000581"/>
    </source>
</evidence>
<evidence type="ECO:0000256" key="1">
    <source>
        <dbReference type="ARBA" id="ARBA00004141"/>
    </source>
</evidence>
<evidence type="ECO:0000256" key="13">
    <source>
        <dbReference type="SAM" id="MobiDB-lite"/>
    </source>
</evidence>
<evidence type="ECO:0000256" key="3">
    <source>
        <dbReference type="ARBA" id="ARBA00022516"/>
    </source>
</evidence>
<organism evidence="16 17">
    <name type="scientific">Orchesella dallaii</name>
    <dbReference type="NCBI Taxonomy" id="48710"/>
    <lineage>
        <taxon>Eukaryota</taxon>
        <taxon>Metazoa</taxon>
        <taxon>Ecdysozoa</taxon>
        <taxon>Arthropoda</taxon>
        <taxon>Hexapoda</taxon>
        <taxon>Collembola</taxon>
        <taxon>Entomobryomorpha</taxon>
        <taxon>Entomobryoidea</taxon>
        <taxon>Orchesellidae</taxon>
        <taxon>Orchesellinae</taxon>
        <taxon>Orchesella</taxon>
    </lineage>
</organism>
<dbReference type="EMBL" id="CAXLJM020000028">
    <property type="protein sequence ID" value="CAL8097313.1"/>
    <property type="molecule type" value="Genomic_DNA"/>
</dbReference>
<evidence type="ECO:0000313" key="16">
    <source>
        <dbReference type="EMBL" id="CAL8097313.1"/>
    </source>
</evidence>
<keyword evidence="17" id="KW-1185">Reference proteome</keyword>
<keyword evidence="5" id="KW-0276">Fatty acid metabolism</keyword>
<feature type="transmembrane region" description="Helical" evidence="14">
    <location>
        <begin position="115"/>
        <end position="133"/>
    </location>
</feature>
<feature type="transmembrane region" description="Helical" evidence="14">
    <location>
        <begin position="139"/>
        <end position="160"/>
    </location>
</feature>
<evidence type="ECO:0000313" key="17">
    <source>
        <dbReference type="Proteomes" id="UP001642540"/>
    </source>
</evidence>
<dbReference type="PANTHER" id="PTHR11351:SF31">
    <property type="entry name" value="DESATURASE 1, ISOFORM A-RELATED"/>
    <property type="match status" value="1"/>
</dbReference>
<protein>
    <recommendedName>
        <fullName evidence="15">Fatty acid desaturase domain-containing protein</fullName>
    </recommendedName>
</protein>
<comment type="subcellular location">
    <subcellularLocation>
        <location evidence="1">Membrane</location>
        <topology evidence="1">Multi-pass membrane protein</topology>
    </subcellularLocation>
</comment>
<sequence length="453" mass="52093">MPPDGSTAIMGRSQTATEDSRTPYSHHDTMDSEPTIPTTPTSESDVEKDDASPTQAPQLVDTSVENRRQSEEATKDSDLKSMTQRKVPTKDDTKKEGEVDVMDIPTKVDIVWRNVFLFVYLHVFSAYGVYLLLSGQVMWQTFIWTALIHSCGALGITAGAHRFWAHKSYKAKLPLKLILVFMQTVSFQNSIHEWSRDHRVHHKYSETNADPHNAKRGFFFAHMGWLLCRKHPAVKEKGKQIDMSDLEADPLIMFQKKYYVPLVLWTSFFMPTLVAWYFWGESFITAWCFASQLRYCFNLHCTWLVNSAAHLWGDKPYDQTINPSENKGVSIFAFGEGWHNYHHVFPWDYKTAELGRYKYNFTAAFIDFFAWIGWAYDLKTVSDKMVRDRVRRTGDGSWRHEKEAASLTDMTDSLASSMGMGHGGPWGWGDKDIPMTDSQMTQTLYPLISLHED</sequence>
<comment type="domain">
    <text evidence="12">The histidine box domains are involved in binding the catalytic metal ions.</text>
</comment>
<evidence type="ECO:0000256" key="11">
    <source>
        <dbReference type="ARBA" id="ARBA00023160"/>
    </source>
</evidence>
<feature type="transmembrane region" description="Helical" evidence="14">
    <location>
        <begin position="258"/>
        <end position="279"/>
    </location>
</feature>
<dbReference type="InterPro" id="IPR005804">
    <property type="entry name" value="FA_desaturase_dom"/>
</dbReference>
<feature type="region of interest" description="Disordered" evidence="13">
    <location>
        <begin position="1"/>
        <end position="96"/>
    </location>
</feature>
<name>A0ABP1QBZ3_9HEXA</name>
<feature type="domain" description="Fatty acid desaturase" evidence="15">
    <location>
        <begin position="146"/>
        <end position="346"/>
    </location>
</feature>
<evidence type="ECO:0000256" key="7">
    <source>
        <dbReference type="ARBA" id="ARBA00023002"/>
    </source>
</evidence>
<dbReference type="PRINTS" id="PR00075">
    <property type="entry name" value="FACDDSATRASE"/>
</dbReference>
<feature type="compositionally biased region" description="Low complexity" evidence="13">
    <location>
        <begin position="32"/>
        <end position="43"/>
    </location>
</feature>
<evidence type="ECO:0000256" key="9">
    <source>
        <dbReference type="ARBA" id="ARBA00023098"/>
    </source>
</evidence>
<dbReference type="Pfam" id="PF00487">
    <property type="entry name" value="FA_desaturase"/>
    <property type="match status" value="1"/>
</dbReference>
<evidence type="ECO:0000256" key="14">
    <source>
        <dbReference type="SAM" id="Phobius"/>
    </source>
</evidence>
<evidence type="ECO:0000256" key="4">
    <source>
        <dbReference type="ARBA" id="ARBA00022692"/>
    </source>
</evidence>
<keyword evidence="7 12" id="KW-0560">Oxidoreductase</keyword>
<comment type="similarity">
    <text evidence="2 12">Belongs to the fatty acid desaturase type 1 family.</text>
</comment>
<comment type="caution">
    <text evidence="16">The sequence shown here is derived from an EMBL/GenBank/DDBJ whole genome shotgun (WGS) entry which is preliminary data.</text>
</comment>
<gene>
    <name evidence="16" type="ORF">ODALV1_LOCUS9615</name>
</gene>
<evidence type="ECO:0000256" key="2">
    <source>
        <dbReference type="ARBA" id="ARBA00009295"/>
    </source>
</evidence>
<dbReference type="InterPro" id="IPR015876">
    <property type="entry name" value="Acyl-CoA_DS"/>
</dbReference>
<evidence type="ECO:0000256" key="10">
    <source>
        <dbReference type="ARBA" id="ARBA00023136"/>
    </source>
</evidence>
<keyword evidence="11 12" id="KW-0275">Fatty acid biosynthesis</keyword>
<evidence type="ECO:0000256" key="8">
    <source>
        <dbReference type="ARBA" id="ARBA00023004"/>
    </source>
</evidence>
<keyword evidence="9" id="KW-0443">Lipid metabolism</keyword>
<evidence type="ECO:0000256" key="5">
    <source>
        <dbReference type="ARBA" id="ARBA00022832"/>
    </source>
</evidence>
<proteinExistence type="inferred from homology"/>
<feature type="compositionally biased region" description="Basic and acidic residues" evidence="13">
    <location>
        <begin position="18"/>
        <end position="30"/>
    </location>
</feature>
<keyword evidence="3 12" id="KW-0444">Lipid biosynthesis</keyword>
<evidence type="ECO:0000256" key="6">
    <source>
        <dbReference type="ARBA" id="ARBA00022989"/>
    </source>
</evidence>
<dbReference type="Proteomes" id="UP001642540">
    <property type="component" value="Unassembled WGS sequence"/>
</dbReference>
<evidence type="ECO:0000259" key="15">
    <source>
        <dbReference type="Pfam" id="PF00487"/>
    </source>
</evidence>
<keyword evidence="4 12" id="KW-0812">Transmembrane</keyword>
<keyword evidence="10 14" id="KW-0472">Membrane</keyword>
<keyword evidence="8" id="KW-0408">Iron</keyword>
<feature type="compositionally biased region" description="Polar residues" evidence="13">
    <location>
        <begin position="52"/>
        <end position="63"/>
    </location>
</feature>
<reference evidence="16 17" key="1">
    <citation type="submission" date="2024-08" db="EMBL/GenBank/DDBJ databases">
        <authorList>
            <person name="Cucini C."/>
            <person name="Frati F."/>
        </authorList>
    </citation>
    <scope>NUCLEOTIDE SEQUENCE [LARGE SCALE GENOMIC DNA]</scope>
</reference>
<feature type="compositionally biased region" description="Basic and acidic residues" evidence="13">
    <location>
        <begin position="64"/>
        <end position="79"/>
    </location>
</feature>
<accession>A0ABP1QBZ3</accession>